<keyword evidence="6" id="KW-1185">Reference proteome</keyword>
<dbReference type="PROSITE" id="PS01124">
    <property type="entry name" value="HTH_ARAC_FAMILY_2"/>
    <property type="match status" value="1"/>
</dbReference>
<keyword evidence="2 5" id="KW-0238">DNA-binding</keyword>
<dbReference type="Pfam" id="PF12833">
    <property type="entry name" value="HTH_18"/>
    <property type="match status" value="1"/>
</dbReference>
<accession>A0A927MXR7</accession>
<dbReference type="InterPro" id="IPR050204">
    <property type="entry name" value="AraC_XylS_family_regulators"/>
</dbReference>
<feature type="domain" description="HTH araC/xylS-type" evidence="4">
    <location>
        <begin position="135"/>
        <end position="222"/>
    </location>
</feature>
<evidence type="ECO:0000259" key="4">
    <source>
        <dbReference type="PROSITE" id="PS01124"/>
    </source>
</evidence>
<dbReference type="Proteomes" id="UP000638648">
    <property type="component" value="Unassembled WGS sequence"/>
</dbReference>
<dbReference type="PANTHER" id="PTHR46796:SF15">
    <property type="entry name" value="BLL1074 PROTEIN"/>
    <property type="match status" value="1"/>
</dbReference>
<dbReference type="RefSeq" id="WP_345483204.1">
    <property type="nucleotide sequence ID" value="NZ_BAABJL010000252.1"/>
</dbReference>
<keyword evidence="1" id="KW-0805">Transcription regulation</keyword>
<evidence type="ECO:0000256" key="1">
    <source>
        <dbReference type="ARBA" id="ARBA00023015"/>
    </source>
</evidence>
<dbReference type="SMART" id="SM00342">
    <property type="entry name" value="HTH_ARAC"/>
    <property type="match status" value="1"/>
</dbReference>
<protein>
    <submittedName>
        <fullName evidence="5">AraC-like DNA-binding protein</fullName>
    </submittedName>
</protein>
<evidence type="ECO:0000256" key="2">
    <source>
        <dbReference type="ARBA" id="ARBA00023125"/>
    </source>
</evidence>
<dbReference type="InterPro" id="IPR018060">
    <property type="entry name" value="HTH_AraC"/>
</dbReference>
<keyword evidence="3" id="KW-0804">Transcription</keyword>
<dbReference type="Gene3D" id="1.10.10.60">
    <property type="entry name" value="Homeodomain-like"/>
    <property type="match status" value="1"/>
</dbReference>
<dbReference type="InterPro" id="IPR009057">
    <property type="entry name" value="Homeodomain-like_sf"/>
</dbReference>
<evidence type="ECO:0000313" key="5">
    <source>
        <dbReference type="EMBL" id="MBE1608441.1"/>
    </source>
</evidence>
<gene>
    <name evidence="5" type="ORF">HEB94_005289</name>
</gene>
<proteinExistence type="predicted"/>
<dbReference type="PANTHER" id="PTHR46796">
    <property type="entry name" value="HTH-TYPE TRANSCRIPTIONAL ACTIVATOR RHAS-RELATED"/>
    <property type="match status" value="1"/>
</dbReference>
<name>A0A927MXR7_9ACTN</name>
<evidence type="ECO:0000256" key="3">
    <source>
        <dbReference type="ARBA" id="ARBA00023163"/>
    </source>
</evidence>
<dbReference type="GO" id="GO:0003700">
    <property type="term" value="F:DNA-binding transcription factor activity"/>
    <property type="evidence" value="ECO:0007669"/>
    <property type="project" value="InterPro"/>
</dbReference>
<dbReference type="GO" id="GO:0043565">
    <property type="term" value="F:sequence-specific DNA binding"/>
    <property type="evidence" value="ECO:0007669"/>
    <property type="project" value="InterPro"/>
</dbReference>
<sequence>MVPHPAVTVLLDLGDQPFVLEDGCGSQQRERVVAGLAPNRARARGLARSSECLQLRLSPMVAHAVLGASSELGGTVVALDDLWGREAVRVQERLRAAGSWEERFAIAEAELARRSDVGRTVDPEVTFSWGRMVASRGRVRVERLVAETGWSRKRLWSRFRAQVGLTPKRVAQLIRFDHAAHRLAAGYSASQVAAESGYADQSHLHRDVMAFAGMTPSVVALTPFLAVDDVAWPPKRASRPR</sequence>
<reference evidence="5" key="1">
    <citation type="submission" date="2020-10" db="EMBL/GenBank/DDBJ databases">
        <title>Sequencing the genomes of 1000 actinobacteria strains.</title>
        <authorList>
            <person name="Klenk H.-P."/>
        </authorList>
    </citation>
    <scope>NUCLEOTIDE SEQUENCE</scope>
    <source>
        <strain evidence="5">DSM 45354</strain>
    </source>
</reference>
<evidence type="ECO:0000313" key="6">
    <source>
        <dbReference type="Proteomes" id="UP000638648"/>
    </source>
</evidence>
<comment type="caution">
    <text evidence="5">The sequence shown here is derived from an EMBL/GenBank/DDBJ whole genome shotgun (WGS) entry which is preliminary data.</text>
</comment>
<dbReference type="SUPFAM" id="SSF46689">
    <property type="entry name" value="Homeodomain-like"/>
    <property type="match status" value="1"/>
</dbReference>
<dbReference type="AlphaFoldDB" id="A0A927MXR7"/>
<dbReference type="EMBL" id="JADBEM010000001">
    <property type="protein sequence ID" value="MBE1608441.1"/>
    <property type="molecule type" value="Genomic_DNA"/>
</dbReference>
<organism evidence="5 6">
    <name type="scientific">Actinopolymorpha pittospori</name>
    <dbReference type="NCBI Taxonomy" id="648752"/>
    <lineage>
        <taxon>Bacteria</taxon>
        <taxon>Bacillati</taxon>
        <taxon>Actinomycetota</taxon>
        <taxon>Actinomycetes</taxon>
        <taxon>Propionibacteriales</taxon>
        <taxon>Actinopolymorphaceae</taxon>
        <taxon>Actinopolymorpha</taxon>
    </lineage>
</organism>